<gene>
    <name evidence="1" type="primary">Acey_s0031.g2320</name>
    <name evidence="1" type="ORF">Y032_0031g2320</name>
</gene>
<dbReference type="Proteomes" id="UP000024635">
    <property type="component" value="Unassembled WGS sequence"/>
</dbReference>
<proteinExistence type="predicted"/>
<protein>
    <submittedName>
        <fullName evidence="1">Uncharacterized protein</fullName>
    </submittedName>
</protein>
<accession>A0A016URP9</accession>
<organism evidence="1 2">
    <name type="scientific">Ancylostoma ceylanicum</name>
    <dbReference type="NCBI Taxonomy" id="53326"/>
    <lineage>
        <taxon>Eukaryota</taxon>
        <taxon>Metazoa</taxon>
        <taxon>Ecdysozoa</taxon>
        <taxon>Nematoda</taxon>
        <taxon>Chromadorea</taxon>
        <taxon>Rhabditida</taxon>
        <taxon>Rhabditina</taxon>
        <taxon>Rhabditomorpha</taxon>
        <taxon>Strongyloidea</taxon>
        <taxon>Ancylostomatidae</taxon>
        <taxon>Ancylostomatinae</taxon>
        <taxon>Ancylostoma</taxon>
    </lineage>
</organism>
<dbReference type="EMBL" id="JARK01001367">
    <property type="protein sequence ID" value="EYC17183.1"/>
    <property type="molecule type" value="Genomic_DNA"/>
</dbReference>
<sequence>MEDQIDPYYILVLALLSNGTWRVSLFLELQGPFCRQLSCTANRLQQQKRLNDLNRVFPLLHFVHLSSVIIFIDLLRHSWGSTPAQRDSAPPTAMEEATCC</sequence>
<comment type="caution">
    <text evidence="1">The sequence shown here is derived from an EMBL/GenBank/DDBJ whole genome shotgun (WGS) entry which is preliminary data.</text>
</comment>
<reference evidence="2" key="1">
    <citation type="journal article" date="2015" name="Nat. Genet.">
        <title>The genome and transcriptome of the zoonotic hookworm Ancylostoma ceylanicum identify infection-specific gene families.</title>
        <authorList>
            <person name="Schwarz E.M."/>
            <person name="Hu Y."/>
            <person name="Antoshechkin I."/>
            <person name="Miller M.M."/>
            <person name="Sternberg P.W."/>
            <person name="Aroian R.V."/>
        </authorList>
    </citation>
    <scope>NUCLEOTIDE SEQUENCE</scope>
    <source>
        <strain evidence="2">HY135</strain>
    </source>
</reference>
<evidence type="ECO:0000313" key="1">
    <source>
        <dbReference type="EMBL" id="EYC17183.1"/>
    </source>
</evidence>
<name>A0A016URP9_9BILA</name>
<evidence type="ECO:0000313" key="2">
    <source>
        <dbReference type="Proteomes" id="UP000024635"/>
    </source>
</evidence>
<dbReference type="AlphaFoldDB" id="A0A016URP9"/>
<keyword evidence="2" id="KW-1185">Reference proteome</keyword>